<name>A0ABP7BZ48_9ACTN</name>
<dbReference type="Proteomes" id="UP001500902">
    <property type="component" value="Unassembled WGS sequence"/>
</dbReference>
<dbReference type="EMBL" id="BAAAZP010000081">
    <property type="protein sequence ID" value="GAA3674237.1"/>
    <property type="molecule type" value="Genomic_DNA"/>
</dbReference>
<dbReference type="RefSeq" id="WP_344880695.1">
    <property type="nucleotide sequence ID" value="NZ_BAAAZP010000081.1"/>
</dbReference>
<organism evidence="2 3">
    <name type="scientific">Nonomuraea antimicrobica</name>
    <dbReference type="NCBI Taxonomy" id="561173"/>
    <lineage>
        <taxon>Bacteria</taxon>
        <taxon>Bacillati</taxon>
        <taxon>Actinomycetota</taxon>
        <taxon>Actinomycetes</taxon>
        <taxon>Streptosporangiales</taxon>
        <taxon>Streptosporangiaceae</taxon>
        <taxon>Nonomuraea</taxon>
    </lineage>
</organism>
<keyword evidence="1" id="KW-0732">Signal</keyword>
<feature type="chain" id="PRO_5047516145" description="META domain-containing protein" evidence="1">
    <location>
        <begin position="32"/>
        <end position="254"/>
    </location>
</feature>
<feature type="signal peptide" evidence="1">
    <location>
        <begin position="1"/>
        <end position="31"/>
    </location>
</feature>
<evidence type="ECO:0000313" key="2">
    <source>
        <dbReference type="EMBL" id="GAA3674237.1"/>
    </source>
</evidence>
<evidence type="ECO:0008006" key="4">
    <source>
        <dbReference type="Google" id="ProtNLM"/>
    </source>
</evidence>
<evidence type="ECO:0000256" key="1">
    <source>
        <dbReference type="SAM" id="SignalP"/>
    </source>
</evidence>
<keyword evidence="3" id="KW-1185">Reference proteome</keyword>
<reference evidence="3" key="1">
    <citation type="journal article" date="2019" name="Int. J. Syst. Evol. Microbiol.">
        <title>The Global Catalogue of Microorganisms (GCM) 10K type strain sequencing project: providing services to taxonomists for standard genome sequencing and annotation.</title>
        <authorList>
            <consortium name="The Broad Institute Genomics Platform"/>
            <consortium name="The Broad Institute Genome Sequencing Center for Infectious Disease"/>
            <person name="Wu L."/>
            <person name="Ma J."/>
        </authorList>
    </citation>
    <scope>NUCLEOTIDE SEQUENCE [LARGE SCALE GENOMIC DNA]</scope>
    <source>
        <strain evidence="3">JCM 16904</strain>
    </source>
</reference>
<comment type="caution">
    <text evidence="2">The sequence shown here is derived from an EMBL/GenBank/DDBJ whole genome shotgun (WGS) entry which is preliminary data.</text>
</comment>
<sequence>MRTPACATVAALALSTLAVPLAGPFTGPAEAATAVLGFAWANGEGHLRIVPRSAARVTRQGHVFHRLTTTSGAKELRLDYTKAAYGRVTVACDLKETEGQVAVDRQGLGRTRCAPGDLTTGLGRGPVPVRVEYQGGKAVRVNEILVTDWPESRSARGTITRIDDTTVVFATGGKKLTLGYTYMTGFYRTTARCGDGWLTGKPVNADKNGLGKKPCTWNYLTKALKANRHPVLVQVDYTPGVDSLDGVWEIYGDA</sequence>
<gene>
    <name evidence="2" type="ORF">GCM10022224_043210</name>
</gene>
<proteinExistence type="predicted"/>
<accession>A0ABP7BZ48</accession>
<protein>
    <recommendedName>
        <fullName evidence="4">META domain-containing protein</fullName>
    </recommendedName>
</protein>
<evidence type="ECO:0000313" key="3">
    <source>
        <dbReference type="Proteomes" id="UP001500902"/>
    </source>
</evidence>